<dbReference type="AlphaFoldDB" id="A0A1Q5TCV0"/>
<dbReference type="InterPro" id="IPR027477">
    <property type="entry name" value="Succ_DH/fumarate_Rdtase_cat_sf"/>
</dbReference>
<evidence type="ECO:0000313" key="7">
    <source>
        <dbReference type="Proteomes" id="UP000186955"/>
    </source>
</evidence>
<keyword evidence="4" id="KW-0560">Oxidoreductase</keyword>
<dbReference type="PANTHER" id="PTHR43400">
    <property type="entry name" value="FUMARATE REDUCTASE"/>
    <property type="match status" value="1"/>
</dbReference>
<evidence type="ECO:0000256" key="3">
    <source>
        <dbReference type="ARBA" id="ARBA00022827"/>
    </source>
</evidence>
<dbReference type="SUPFAM" id="SSF56425">
    <property type="entry name" value="Succinate dehydrogenase/fumarate reductase flavoprotein, catalytic domain"/>
    <property type="match status" value="1"/>
</dbReference>
<sequence length="343" mass="37536">MALKTEDGGKGLIEDHLLAAEKHGIEIFFDTAATKLVTNPKTGAVTGVELISRAFTGDDSGSQVGQKMTIQAKAVIMAAGGFEANPQLRAQYLGPRWDAARVRCTPYNTGDLLQIAQRDVFAKALGNWSGCHSVAWDADAPAYAGDRAVSNERFHKDGARFADEGSYMRNYTYAMIGRRILEQPEQIAFQVWDARTTPWLRSEEYRPEVARHLTGESLGELADRCVEAGLADDERFLATLSEYNRSLPSEEIAKDKWDPGIKDGLTTKGLPVPKSNWALPIDRAPFLAVRVTTGITFTFGGLTVNPNTAAVVSEATGAEIPACMQLARCWMVFFMIITREVVG</sequence>
<dbReference type="Gene3D" id="3.50.50.60">
    <property type="entry name" value="FAD/NAD(P)-binding domain"/>
    <property type="match status" value="1"/>
</dbReference>
<dbReference type="GO" id="GO:0016491">
    <property type="term" value="F:oxidoreductase activity"/>
    <property type="evidence" value="ECO:0007669"/>
    <property type="project" value="UniProtKB-KW"/>
</dbReference>
<evidence type="ECO:0000256" key="2">
    <source>
        <dbReference type="ARBA" id="ARBA00022630"/>
    </source>
</evidence>
<dbReference type="Pfam" id="PF00890">
    <property type="entry name" value="FAD_binding_2"/>
    <property type="match status" value="1"/>
</dbReference>
<proteinExistence type="predicted"/>
<evidence type="ECO:0000259" key="5">
    <source>
        <dbReference type="Pfam" id="PF00890"/>
    </source>
</evidence>
<dbReference type="InterPro" id="IPR050315">
    <property type="entry name" value="FAD-oxidoreductase_2"/>
</dbReference>
<feature type="domain" description="FAD-dependent oxidoreductase 2 FAD-binding" evidence="5">
    <location>
        <begin position="10"/>
        <end position="317"/>
    </location>
</feature>
<dbReference type="STRING" id="1316194.A0A1Q5TCV0"/>
<dbReference type="EMBL" id="MNBE01000682">
    <property type="protein sequence ID" value="OKO98041.1"/>
    <property type="molecule type" value="Genomic_DNA"/>
</dbReference>
<comment type="cofactor">
    <cofactor evidence="1">
        <name>FAD</name>
        <dbReference type="ChEBI" id="CHEBI:57692"/>
    </cofactor>
</comment>
<protein>
    <recommendedName>
        <fullName evidence="5">FAD-dependent oxidoreductase 2 FAD-binding domain-containing protein</fullName>
    </recommendedName>
</protein>
<keyword evidence="2" id="KW-0285">Flavoprotein</keyword>
<dbReference type="InterPro" id="IPR036188">
    <property type="entry name" value="FAD/NAD-bd_sf"/>
</dbReference>
<reference evidence="6 7" key="1">
    <citation type="submission" date="2016-10" db="EMBL/GenBank/DDBJ databases">
        <title>Genome sequence of the ascomycete fungus Penicillium subrubescens.</title>
        <authorList>
            <person name="De Vries R.P."/>
            <person name="Peng M."/>
            <person name="Dilokpimol A."/>
            <person name="Hilden K."/>
            <person name="Makela M.R."/>
            <person name="Grigoriev I."/>
            <person name="Riley R."/>
            <person name="Granchi Z."/>
        </authorList>
    </citation>
    <scope>NUCLEOTIDE SEQUENCE [LARGE SCALE GENOMIC DNA]</scope>
    <source>
        <strain evidence="6 7">CBS 132785</strain>
    </source>
</reference>
<comment type="caution">
    <text evidence="6">The sequence shown here is derived from an EMBL/GenBank/DDBJ whole genome shotgun (WGS) entry which is preliminary data.</text>
</comment>
<accession>A0A1Q5TCV0</accession>
<dbReference type="SUPFAM" id="SSF51905">
    <property type="entry name" value="FAD/NAD(P)-binding domain"/>
    <property type="match status" value="1"/>
</dbReference>
<organism evidence="6 7">
    <name type="scientific">Penicillium subrubescens</name>
    <dbReference type="NCBI Taxonomy" id="1316194"/>
    <lineage>
        <taxon>Eukaryota</taxon>
        <taxon>Fungi</taxon>
        <taxon>Dikarya</taxon>
        <taxon>Ascomycota</taxon>
        <taxon>Pezizomycotina</taxon>
        <taxon>Eurotiomycetes</taxon>
        <taxon>Eurotiomycetidae</taxon>
        <taxon>Eurotiales</taxon>
        <taxon>Aspergillaceae</taxon>
        <taxon>Penicillium</taxon>
    </lineage>
</organism>
<dbReference type="Proteomes" id="UP000186955">
    <property type="component" value="Unassembled WGS sequence"/>
</dbReference>
<dbReference type="PANTHER" id="PTHR43400:SF7">
    <property type="entry name" value="FAD-DEPENDENT OXIDOREDUCTASE 2 FAD BINDING DOMAIN-CONTAINING PROTEIN"/>
    <property type="match status" value="1"/>
</dbReference>
<keyword evidence="7" id="KW-1185">Reference proteome</keyword>
<evidence type="ECO:0000256" key="4">
    <source>
        <dbReference type="ARBA" id="ARBA00023002"/>
    </source>
</evidence>
<dbReference type="Gene3D" id="3.90.700.10">
    <property type="entry name" value="Succinate dehydrogenase/fumarate reductase flavoprotein, catalytic domain"/>
    <property type="match status" value="1"/>
</dbReference>
<dbReference type="InterPro" id="IPR003953">
    <property type="entry name" value="FAD-dep_OxRdtase_2_FAD-bd"/>
</dbReference>
<evidence type="ECO:0000256" key="1">
    <source>
        <dbReference type="ARBA" id="ARBA00001974"/>
    </source>
</evidence>
<keyword evidence="3" id="KW-0274">FAD</keyword>
<gene>
    <name evidence="6" type="ORF">PENSUB_9621</name>
</gene>
<evidence type="ECO:0000313" key="6">
    <source>
        <dbReference type="EMBL" id="OKO98041.1"/>
    </source>
</evidence>
<name>A0A1Q5TCV0_9EURO</name>